<organism evidence="1">
    <name type="scientific">marine metagenome</name>
    <dbReference type="NCBI Taxonomy" id="408172"/>
    <lineage>
        <taxon>unclassified sequences</taxon>
        <taxon>metagenomes</taxon>
        <taxon>ecological metagenomes</taxon>
    </lineage>
</organism>
<proteinExistence type="predicted"/>
<dbReference type="AlphaFoldDB" id="A0A382DC32"/>
<gene>
    <name evidence="1" type="ORF">METZ01_LOCUS188669</name>
</gene>
<dbReference type="EMBL" id="UINC01038587">
    <property type="protein sequence ID" value="SVB35815.1"/>
    <property type="molecule type" value="Genomic_DNA"/>
</dbReference>
<sequence>MPHFRVAIVSHDPENVPSWVIEQIENAGIEINCKACCTKGELAEAGGRADVVGCSADRTY</sequence>
<protein>
    <recommendedName>
        <fullName evidence="2">D-isomer specific 2-hydroxyacid dehydrogenase catalytic domain-containing protein</fullName>
    </recommendedName>
</protein>
<evidence type="ECO:0008006" key="2">
    <source>
        <dbReference type="Google" id="ProtNLM"/>
    </source>
</evidence>
<accession>A0A382DC32</accession>
<evidence type="ECO:0000313" key="1">
    <source>
        <dbReference type="EMBL" id="SVB35815.1"/>
    </source>
</evidence>
<name>A0A382DC32_9ZZZZ</name>
<reference evidence="1" key="1">
    <citation type="submission" date="2018-05" db="EMBL/GenBank/DDBJ databases">
        <authorList>
            <person name="Lanie J.A."/>
            <person name="Ng W.-L."/>
            <person name="Kazmierczak K.M."/>
            <person name="Andrzejewski T.M."/>
            <person name="Davidsen T.M."/>
            <person name="Wayne K.J."/>
            <person name="Tettelin H."/>
            <person name="Glass J.I."/>
            <person name="Rusch D."/>
            <person name="Podicherti R."/>
            <person name="Tsui H.-C.T."/>
            <person name="Winkler M.E."/>
        </authorList>
    </citation>
    <scope>NUCLEOTIDE SEQUENCE</scope>
</reference>